<sequence>MRGPKASGVCCPFMSLFDSRRAILLPRASPAEHLLPNTLLSPCCLSACGNRAHFHDKEAQGITIHNHATAEETRLVAEGVWFPWVMGII</sequence>
<evidence type="ECO:0000313" key="1">
    <source>
        <dbReference type="EMBL" id="KAK3760022.1"/>
    </source>
</evidence>
<evidence type="ECO:0000313" key="2">
    <source>
        <dbReference type="Proteomes" id="UP001283361"/>
    </source>
</evidence>
<keyword evidence="2" id="KW-1185">Reference proteome</keyword>
<dbReference type="Proteomes" id="UP001283361">
    <property type="component" value="Unassembled WGS sequence"/>
</dbReference>
<dbReference type="AlphaFoldDB" id="A0AAE1D7C7"/>
<comment type="caution">
    <text evidence="1">The sequence shown here is derived from an EMBL/GenBank/DDBJ whole genome shotgun (WGS) entry which is preliminary data.</text>
</comment>
<protein>
    <submittedName>
        <fullName evidence="1">Uncharacterized protein</fullName>
    </submittedName>
</protein>
<name>A0AAE1D7C7_9GAST</name>
<reference evidence="1" key="1">
    <citation type="journal article" date="2023" name="G3 (Bethesda)">
        <title>A reference genome for the long-term kleptoplast-retaining sea slug Elysia crispata morphotype clarki.</title>
        <authorList>
            <person name="Eastman K.E."/>
            <person name="Pendleton A.L."/>
            <person name="Shaikh M.A."/>
            <person name="Suttiyut T."/>
            <person name="Ogas R."/>
            <person name="Tomko P."/>
            <person name="Gavelis G."/>
            <person name="Widhalm J.R."/>
            <person name="Wisecaver J.H."/>
        </authorList>
    </citation>
    <scope>NUCLEOTIDE SEQUENCE</scope>
    <source>
        <strain evidence="1">ECLA1</strain>
    </source>
</reference>
<proteinExistence type="predicted"/>
<dbReference type="EMBL" id="JAWDGP010005047">
    <property type="protein sequence ID" value="KAK3760022.1"/>
    <property type="molecule type" value="Genomic_DNA"/>
</dbReference>
<accession>A0AAE1D7C7</accession>
<gene>
    <name evidence="1" type="ORF">RRG08_064695</name>
</gene>
<organism evidence="1 2">
    <name type="scientific">Elysia crispata</name>
    <name type="common">lettuce slug</name>
    <dbReference type="NCBI Taxonomy" id="231223"/>
    <lineage>
        <taxon>Eukaryota</taxon>
        <taxon>Metazoa</taxon>
        <taxon>Spiralia</taxon>
        <taxon>Lophotrochozoa</taxon>
        <taxon>Mollusca</taxon>
        <taxon>Gastropoda</taxon>
        <taxon>Heterobranchia</taxon>
        <taxon>Euthyneura</taxon>
        <taxon>Panpulmonata</taxon>
        <taxon>Sacoglossa</taxon>
        <taxon>Placobranchoidea</taxon>
        <taxon>Plakobranchidae</taxon>
        <taxon>Elysia</taxon>
    </lineage>
</organism>